<evidence type="ECO:0000256" key="1">
    <source>
        <dbReference type="SAM" id="SignalP"/>
    </source>
</evidence>
<dbReference type="RefSeq" id="WP_178257093.1">
    <property type="nucleotide sequence ID" value="NZ_JACSPQ010000017.1"/>
</dbReference>
<evidence type="ECO:0000313" key="3">
    <source>
        <dbReference type="Proteomes" id="UP000616346"/>
    </source>
</evidence>
<dbReference type="PROSITE" id="PS51257">
    <property type="entry name" value="PROKAR_LIPOPROTEIN"/>
    <property type="match status" value="1"/>
</dbReference>
<accession>A0ABR8VDL8</accession>
<proteinExistence type="predicted"/>
<keyword evidence="3" id="KW-1185">Reference proteome</keyword>
<comment type="caution">
    <text evidence="2">The sequence shown here is derived from an EMBL/GenBank/DDBJ whole genome shotgun (WGS) entry which is preliminary data.</text>
</comment>
<sequence>MYKQKTRFYSVLLLILCNIILISCSNDDELQTDSLTPQDLYQTSWRGRGHCDAWAYPDMAVGMQFISTEKGKVIWENYNPIDVTYTIEGKYITFNSTAQYLAGSPWLIKSYTKNHITLIQNEASPDKEKIAVIELDKIE</sequence>
<organism evidence="2 3">
    <name type="scientific">Phocaeicola faecium</name>
    <dbReference type="NCBI Taxonomy" id="2762213"/>
    <lineage>
        <taxon>Bacteria</taxon>
        <taxon>Pseudomonadati</taxon>
        <taxon>Bacteroidota</taxon>
        <taxon>Bacteroidia</taxon>
        <taxon>Bacteroidales</taxon>
        <taxon>Bacteroidaceae</taxon>
        <taxon>Phocaeicola</taxon>
    </lineage>
</organism>
<feature type="chain" id="PRO_5045246726" description="Lipoprotein" evidence="1">
    <location>
        <begin position="26"/>
        <end position="139"/>
    </location>
</feature>
<evidence type="ECO:0008006" key="4">
    <source>
        <dbReference type="Google" id="ProtNLM"/>
    </source>
</evidence>
<protein>
    <recommendedName>
        <fullName evidence="4">Lipoprotein</fullName>
    </recommendedName>
</protein>
<feature type="signal peptide" evidence="1">
    <location>
        <begin position="1"/>
        <end position="25"/>
    </location>
</feature>
<gene>
    <name evidence="2" type="ORF">H9626_11450</name>
</gene>
<keyword evidence="1" id="KW-0732">Signal</keyword>
<dbReference type="Proteomes" id="UP000616346">
    <property type="component" value="Unassembled WGS sequence"/>
</dbReference>
<dbReference type="EMBL" id="JACSPQ010000017">
    <property type="protein sequence ID" value="MBD8002820.1"/>
    <property type="molecule type" value="Genomic_DNA"/>
</dbReference>
<name>A0ABR8VDL8_9BACT</name>
<reference evidence="2 3" key="1">
    <citation type="submission" date="2020-08" db="EMBL/GenBank/DDBJ databases">
        <title>A Genomic Blueprint of the Chicken Gut Microbiome.</title>
        <authorList>
            <person name="Gilroy R."/>
            <person name="Ravi A."/>
            <person name="Getino M."/>
            <person name="Pursley I."/>
            <person name="Horton D.L."/>
            <person name="Alikhan N.-F."/>
            <person name="Baker D."/>
            <person name="Gharbi K."/>
            <person name="Hall N."/>
            <person name="Watson M."/>
            <person name="Adriaenssens E.M."/>
            <person name="Foster-Nyarko E."/>
            <person name="Jarju S."/>
            <person name="Secka A."/>
            <person name="Antonio M."/>
            <person name="Oren A."/>
            <person name="Chaudhuri R."/>
            <person name="La Ragione R.M."/>
            <person name="Hildebrand F."/>
            <person name="Pallen M.J."/>
        </authorList>
    </citation>
    <scope>NUCLEOTIDE SEQUENCE [LARGE SCALE GENOMIC DNA]</scope>
    <source>
        <strain evidence="2 3">Sa1YUN3</strain>
    </source>
</reference>
<evidence type="ECO:0000313" key="2">
    <source>
        <dbReference type="EMBL" id="MBD8002820.1"/>
    </source>
</evidence>